<evidence type="ECO:0000313" key="3">
    <source>
        <dbReference type="EMBL" id="PRW44909.1"/>
    </source>
</evidence>
<reference evidence="3" key="2">
    <citation type="submission" date="2018-02" db="EMBL/GenBank/DDBJ databases">
        <authorList>
            <person name="Cohen D.B."/>
            <person name="Kent A.D."/>
        </authorList>
    </citation>
    <scope>NUCLEOTIDE SEQUENCE</scope>
    <source>
        <strain evidence="3">1602</strain>
    </source>
</reference>
<dbReference type="AlphaFoldDB" id="A0A2P6TKV4"/>
<feature type="region of interest" description="Disordered" evidence="1">
    <location>
        <begin position="103"/>
        <end position="126"/>
    </location>
</feature>
<sequence length="126" mass="13661">METSGRYQETVDTDTFHPSDPPEYERAEPANPGQLLPLPAPAEGGTSGGQQLELGERVQMDHLGPLVIGEDGSVGRIANWTKLSDREREIALRRITARNRERLQRLRGETGTAAQQQGQAGAEAGS</sequence>
<accession>A0A2P6TKV4</accession>
<keyword evidence="4" id="KW-1185">Reference proteome</keyword>
<organism evidence="3 4">
    <name type="scientific">Chlorella sorokiniana</name>
    <name type="common">Freshwater green alga</name>
    <dbReference type="NCBI Taxonomy" id="3076"/>
    <lineage>
        <taxon>Eukaryota</taxon>
        <taxon>Viridiplantae</taxon>
        <taxon>Chlorophyta</taxon>
        <taxon>core chlorophytes</taxon>
        <taxon>Trebouxiophyceae</taxon>
        <taxon>Chlorellales</taxon>
        <taxon>Chlorellaceae</taxon>
        <taxon>Chlorella clade</taxon>
        <taxon>Chlorella</taxon>
    </lineage>
</organism>
<dbReference type="EMBL" id="LHPG02000012">
    <property type="protein sequence ID" value="PRW44909.1"/>
    <property type="molecule type" value="Genomic_DNA"/>
</dbReference>
<name>A0A2P6TKV4_CHLSO</name>
<dbReference type="Proteomes" id="UP000239899">
    <property type="component" value="Unassembled WGS sequence"/>
</dbReference>
<evidence type="ECO:0000256" key="1">
    <source>
        <dbReference type="SAM" id="MobiDB-lite"/>
    </source>
</evidence>
<gene>
    <name evidence="3" type="ORF">C2E21_6421</name>
</gene>
<dbReference type="EMBL" id="LHPG02000012">
    <property type="protein sequence ID" value="PRW44908.1"/>
    <property type="molecule type" value="Genomic_DNA"/>
</dbReference>
<evidence type="ECO:0000313" key="4">
    <source>
        <dbReference type="Proteomes" id="UP000239899"/>
    </source>
</evidence>
<protein>
    <submittedName>
        <fullName evidence="3">Fungal specific transcription isoform A</fullName>
    </submittedName>
    <submittedName>
        <fullName evidence="2">Fungal specific transcription isoform B</fullName>
    </submittedName>
</protein>
<dbReference type="OrthoDB" id="4590138at2759"/>
<feature type="compositionally biased region" description="Low complexity" evidence="1">
    <location>
        <begin position="109"/>
        <end position="126"/>
    </location>
</feature>
<dbReference type="STRING" id="3076.A0A2P6TKV4"/>
<proteinExistence type="predicted"/>
<dbReference type="PANTHER" id="PTHR39474:SF1">
    <property type="entry name" value="FUNGAL SPECIFIC TRANSCRIPTION FACTOR"/>
    <property type="match status" value="1"/>
</dbReference>
<evidence type="ECO:0000313" key="2">
    <source>
        <dbReference type="EMBL" id="PRW44908.1"/>
    </source>
</evidence>
<reference evidence="3 4" key="1">
    <citation type="journal article" date="2018" name="Plant J.">
        <title>Genome sequences of Chlorella sorokiniana UTEX 1602 and Micractinium conductrix SAG 241.80: implications to maltose excretion by a green alga.</title>
        <authorList>
            <person name="Arriola M.B."/>
            <person name="Velmurugan N."/>
            <person name="Zhang Y."/>
            <person name="Plunkett M.H."/>
            <person name="Hondzo H."/>
            <person name="Barney B.M."/>
        </authorList>
    </citation>
    <scope>NUCLEOTIDE SEQUENCE [LARGE SCALE GENOMIC DNA]</scope>
    <source>
        <strain evidence="3">1602</strain>
        <strain evidence="4">UTEX 1602</strain>
    </source>
</reference>
<dbReference type="PANTHER" id="PTHR39474">
    <property type="entry name" value="UNNAMED PRODUCT"/>
    <property type="match status" value="1"/>
</dbReference>
<comment type="caution">
    <text evidence="3">The sequence shown here is derived from an EMBL/GenBank/DDBJ whole genome shotgun (WGS) entry which is preliminary data.</text>
</comment>
<feature type="region of interest" description="Disordered" evidence="1">
    <location>
        <begin position="1"/>
        <end position="55"/>
    </location>
</feature>